<sequence length="547" mass="60534">MFIMKKSLVAVGVIVAIGAVWCGASWYTGSKVESELNYMIEDTNSFIKVNAPSSGLQFKVENFKRGLFSSQANIVISSVYSTGPEESLVFNTDIEHGPFPLSQLSKFNLMPKLGAAHIELANNESTKELFEITKGKPFISGTAVVGYGQSVDANLDLLPVEFTKEKSNISFNGLKLLFNASSDFNEIEATLNTDNLLIQNADKSEEMMLKGLKLTSNLTKSEHDFYIGKQDFVIENANVNIPEVKFSFKNLVMTSDSALEKENIKGSFTYSIDDLVALDQNLGSGKVVISIDKLDAKALGEFVKQYNSALAEGIASGNPTAAGEKIAMKMMKETLPEMLKNQPTFSISPLYWKNSAGQTTTDLSMTFNKWDQKELTELAMTNKVDEAVKSLFKSFDFNLTLNKPMAIELMSQIAILDQGQVVDAETKKMYVEQATNEFDQAQMLLTSDMFSSPFEEMFMTDEERAEKAKQKKSPWMIEKGNDLTMTIKYAGNDITFNADSYTLADFLTKMKLMAGPESSMEYEEEELVVPQTEDAPADGAEVAQPAN</sequence>
<dbReference type="InterPro" id="IPR010352">
    <property type="entry name" value="DUF945"/>
</dbReference>
<feature type="region of interest" description="Disordered" evidence="1">
    <location>
        <begin position="517"/>
        <end position="547"/>
    </location>
</feature>
<reference evidence="3" key="2">
    <citation type="submission" date="2008-04" db="EMBL/GenBank/DDBJ databases">
        <title>Draft genome sequence of Providencia stuartii(ATCC 25827).</title>
        <authorList>
            <person name="Sudarsanam P."/>
            <person name="Ley R."/>
            <person name="Guruge J."/>
            <person name="Turnbaugh P.J."/>
            <person name="Mahowald M."/>
            <person name="Liep D."/>
            <person name="Gordon J."/>
        </authorList>
    </citation>
    <scope>NUCLEOTIDE SEQUENCE [LARGE SCALE GENOMIC DNA]</scope>
    <source>
        <strain evidence="3">ATCC 25827</strain>
    </source>
</reference>
<dbReference type="EMBL" id="ABJD02000101">
    <property type="protein sequence ID" value="EDU59504.1"/>
    <property type="molecule type" value="Genomic_DNA"/>
</dbReference>
<dbReference type="AlphaFoldDB" id="A0AA87CQX7"/>
<reference evidence="3" key="1">
    <citation type="submission" date="2008-04" db="EMBL/GenBank/DDBJ databases">
        <title>Draft genome sequence of Providencia stuartii (ATCC 25827).</title>
        <authorList>
            <person name="Sudarsanam P."/>
            <person name="Ley R."/>
            <person name="Guruge J."/>
            <person name="Turnbaugh P.J."/>
            <person name="Mahowald M."/>
            <person name="Liep D."/>
            <person name="Gordon J."/>
        </authorList>
    </citation>
    <scope>NUCLEOTIDE SEQUENCE [LARGE SCALE GENOMIC DNA]</scope>
    <source>
        <strain evidence="3">ATCC 25827</strain>
    </source>
</reference>
<proteinExistence type="predicted"/>
<evidence type="ECO:0008006" key="4">
    <source>
        <dbReference type="Google" id="ProtNLM"/>
    </source>
</evidence>
<accession>A0AA87CQX7</accession>
<evidence type="ECO:0000256" key="1">
    <source>
        <dbReference type="SAM" id="MobiDB-lite"/>
    </source>
</evidence>
<dbReference type="Pfam" id="PF06097">
    <property type="entry name" value="DUF945"/>
    <property type="match status" value="1"/>
</dbReference>
<gene>
    <name evidence="2" type="ORF">PROSTU_02693</name>
</gene>
<organism evidence="2 3">
    <name type="scientific">Providencia stuartii ATCC 25827</name>
    <dbReference type="NCBI Taxonomy" id="471874"/>
    <lineage>
        <taxon>Bacteria</taxon>
        <taxon>Pseudomonadati</taxon>
        <taxon>Pseudomonadota</taxon>
        <taxon>Gammaproteobacteria</taxon>
        <taxon>Enterobacterales</taxon>
        <taxon>Morganellaceae</taxon>
        <taxon>Providencia</taxon>
    </lineage>
</organism>
<name>A0AA87CQX7_PROST</name>
<evidence type="ECO:0000313" key="2">
    <source>
        <dbReference type="EMBL" id="EDU59504.1"/>
    </source>
</evidence>
<comment type="caution">
    <text evidence="2">The sequence shown here is derived from an EMBL/GenBank/DDBJ whole genome shotgun (WGS) entry which is preliminary data.</text>
</comment>
<evidence type="ECO:0000313" key="3">
    <source>
        <dbReference type="Proteomes" id="UP000004506"/>
    </source>
</evidence>
<reference evidence="2 3" key="3">
    <citation type="submission" date="2008-05" db="EMBL/GenBank/DDBJ databases">
        <authorList>
            <person name="Fulton L."/>
            <person name="Clifton S."/>
            <person name="Fulton B."/>
            <person name="Xu J."/>
            <person name="Minx P."/>
            <person name="Pepin K.H."/>
            <person name="Johnson M."/>
            <person name="Thiruvilangam P."/>
            <person name="Bhonagiri V."/>
            <person name="Nash W.E."/>
            <person name="Mardis E.R."/>
            <person name="Wilson R.K."/>
        </authorList>
    </citation>
    <scope>NUCLEOTIDE SEQUENCE [LARGE SCALE GENOMIC DNA]</scope>
    <source>
        <strain evidence="2 3">ATCC 25827</strain>
    </source>
</reference>
<dbReference type="Proteomes" id="UP000004506">
    <property type="component" value="Unassembled WGS sequence"/>
</dbReference>
<protein>
    <recommendedName>
        <fullName evidence="4">DUF945 domain-containing protein</fullName>
    </recommendedName>
</protein>